<name>A0A9P6HPX6_9AGAM</name>
<dbReference type="PANTHER" id="PTHR13439">
    <property type="entry name" value="CT120 PROTEIN"/>
    <property type="match status" value="1"/>
</dbReference>
<reference evidence="8" key="1">
    <citation type="journal article" date="2020" name="Nat. Commun.">
        <title>Large-scale genome sequencing of mycorrhizal fungi provides insights into the early evolution of symbiotic traits.</title>
        <authorList>
            <person name="Miyauchi S."/>
            <person name="Kiss E."/>
            <person name="Kuo A."/>
            <person name="Drula E."/>
            <person name="Kohler A."/>
            <person name="Sanchez-Garcia M."/>
            <person name="Morin E."/>
            <person name="Andreopoulos B."/>
            <person name="Barry K.W."/>
            <person name="Bonito G."/>
            <person name="Buee M."/>
            <person name="Carver A."/>
            <person name="Chen C."/>
            <person name="Cichocki N."/>
            <person name="Clum A."/>
            <person name="Culley D."/>
            <person name="Crous P.W."/>
            <person name="Fauchery L."/>
            <person name="Girlanda M."/>
            <person name="Hayes R.D."/>
            <person name="Keri Z."/>
            <person name="LaButti K."/>
            <person name="Lipzen A."/>
            <person name="Lombard V."/>
            <person name="Magnuson J."/>
            <person name="Maillard F."/>
            <person name="Murat C."/>
            <person name="Nolan M."/>
            <person name="Ohm R.A."/>
            <person name="Pangilinan J."/>
            <person name="Pereira M.F."/>
            <person name="Perotto S."/>
            <person name="Peter M."/>
            <person name="Pfister S."/>
            <person name="Riley R."/>
            <person name="Sitrit Y."/>
            <person name="Stielow J.B."/>
            <person name="Szollosi G."/>
            <person name="Zifcakova L."/>
            <person name="Stursova M."/>
            <person name="Spatafora J.W."/>
            <person name="Tedersoo L."/>
            <person name="Vaario L.M."/>
            <person name="Yamada A."/>
            <person name="Yan M."/>
            <person name="Wang P."/>
            <person name="Xu J."/>
            <person name="Bruns T."/>
            <person name="Baldrian P."/>
            <person name="Vilgalys R."/>
            <person name="Dunand C."/>
            <person name="Henrissat B."/>
            <person name="Grigoriev I.V."/>
            <person name="Hibbett D."/>
            <person name="Nagy L.G."/>
            <person name="Martin F.M."/>
        </authorList>
    </citation>
    <scope>NUCLEOTIDE SEQUENCE</scope>
    <source>
        <strain evidence="8">UH-Tt-Lm1</strain>
    </source>
</reference>
<evidence type="ECO:0000256" key="4">
    <source>
        <dbReference type="ARBA" id="ARBA00023136"/>
    </source>
</evidence>
<organism evidence="8 9">
    <name type="scientific">Thelephora terrestris</name>
    <dbReference type="NCBI Taxonomy" id="56493"/>
    <lineage>
        <taxon>Eukaryota</taxon>
        <taxon>Fungi</taxon>
        <taxon>Dikarya</taxon>
        <taxon>Basidiomycota</taxon>
        <taxon>Agaricomycotina</taxon>
        <taxon>Agaricomycetes</taxon>
        <taxon>Thelephorales</taxon>
        <taxon>Thelephoraceae</taxon>
        <taxon>Thelephora</taxon>
    </lineage>
</organism>
<evidence type="ECO:0000256" key="5">
    <source>
        <dbReference type="PROSITE-ProRule" id="PRU00205"/>
    </source>
</evidence>
<dbReference type="OrthoDB" id="10266980at2759"/>
<dbReference type="GO" id="GO:0055088">
    <property type="term" value="P:lipid homeostasis"/>
    <property type="evidence" value="ECO:0007669"/>
    <property type="project" value="TreeGrafter"/>
</dbReference>
<dbReference type="Pfam" id="PF03798">
    <property type="entry name" value="TRAM_LAG1_CLN8"/>
    <property type="match status" value="1"/>
</dbReference>
<feature type="domain" description="TLC" evidence="7">
    <location>
        <begin position="75"/>
        <end position="290"/>
    </location>
</feature>
<keyword evidence="4 5" id="KW-0472">Membrane</keyword>
<dbReference type="AlphaFoldDB" id="A0A9P6HPX6"/>
<dbReference type="InterPro" id="IPR006634">
    <property type="entry name" value="TLC-dom"/>
</dbReference>
<feature type="transmembrane region" description="Helical" evidence="6">
    <location>
        <begin position="41"/>
        <end position="60"/>
    </location>
</feature>
<evidence type="ECO:0000256" key="2">
    <source>
        <dbReference type="ARBA" id="ARBA00022692"/>
    </source>
</evidence>
<proteinExistence type="predicted"/>
<dbReference type="SMART" id="SM00724">
    <property type="entry name" value="TLC"/>
    <property type="match status" value="1"/>
</dbReference>
<dbReference type="PANTHER" id="PTHR13439:SF0">
    <property type="entry name" value="TOPOISOMERASE I DAMAGE AFFECTED PROTEIN 4"/>
    <property type="match status" value="1"/>
</dbReference>
<reference evidence="8" key="2">
    <citation type="submission" date="2020-11" db="EMBL/GenBank/DDBJ databases">
        <authorList>
            <consortium name="DOE Joint Genome Institute"/>
            <person name="Kuo A."/>
            <person name="Miyauchi S."/>
            <person name="Kiss E."/>
            <person name="Drula E."/>
            <person name="Kohler A."/>
            <person name="Sanchez-Garcia M."/>
            <person name="Andreopoulos B."/>
            <person name="Barry K.W."/>
            <person name="Bonito G."/>
            <person name="Buee M."/>
            <person name="Carver A."/>
            <person name="Chen C."/>
            <person name="Cichocki N."/>
            <person name="Clum A."/>
            <person name="Culley D."/>
            <person name="Crous P.W."/>
            <person name="Fauchery L."/>
            <person name="Girlanda M."/>
            <person name="Hayes R."/>
            <person name="Keri Z."/>
            <person name="Labutti K."/>
            <person name="Lipzen A."/>
            <person name="Lombard V."/>
            <person name="Magnuson J."/>
            <person name="Maillard F."/>
            <person name="Morin E."/>
            <person name="Murat C."/>
            <person name="Nolan M."/>
            <person name="Ohm R."/>
            <person name="Pangilinan J."/>
            <person name="Pereira M."/>
            <person name="Perotto S."/>
            <person name="Peter M."/>
            <person name="Riley R."/>
            <person name="Sitrit Y."/>
            <person name="Stielow B."/>
            <person name="Szollosi G."/>
            <person name="Zifcakova L."/>
            <person name="Stursova M."/>
            <person name="Spatafora J.W."/>
            <person name="Tedersoo L."/>
            <person name="Vaario L.-M."/>
            <person name="Yamada A."/>
            <person name="Yan M."/>
            <person name="Wang P."/>
            <person name="Xu J."/>
            <person name="Bruns T."/>
            <person name="Baldrian P."/>
            <person name="Vilgalys R."/>
            <person name="Henrissat B."/>
            <person name="Grigoriev I.V."/>
            <person name="Hibbett D."/>
            <person name="Nagy L.G."/>
            <person name="Martin F.M."/>
        </authorList>
    </citation>
    <scope>NUCLEOTIDE SEQUENCE</scope>
    <source>
        <strain evidence="8">UH-Tt-Lm1</strain>
    </source>
</reference>
<keyword evidence="3 6" id="KW-1133">Transmembrane helix</keyword>
<evidence type="ECO:0000259" key="7">
    <source>
        <dbReference type="PROSITE" id="PS50922"/>
    </source>
</evidence>
<evidence type="ECO:0000313" key="8">
    <source>
        <dbReference type="EMBL" id="KAF9792113.1"/>
    </source>
</evidence>
<dbReference type="InterPro" id="IPR050846">
    <property type="entry name" value="TLCD"/>
</dbReference>
<sequence>MAHLLDKFTSAFEACDYLFREISRPVAGVFGLENLGPHFDVMVYSFVLFNLARTVFVPGLSRLFFNRIYGDLDRKTRNKWNCRGVSLIHVAFVIPLAIRCLDSPALSADRAFGWDERAGTLFAIAAGYFLWDTIDTITHFEAFGFVAHGSCHFADNRSVARIYQRRSAGTACFFVYFLCFRPFLAYYAVRCLLWEGSTIFLNLHWYMDKSGFSGSRIQLINGCFLLLSFIALRIIYGGFISFEFFRTVLQVRNEVPLAVSLYYACGNAVLQSLNWIWMIAILKGFKKRMSGSEAKSEPQVSHRKLE</sequence>
<dbReference type="Proteomes" id="UP000736335">
    <property type="component" value="Unassembled WGS sequence"/>
</dbReference>
<gene>
    <name evidence="8" type="ORF">BJ322DRAFT_1102637</name>
</gene>
<accession>A0A9P6HPX6</accession>
<dbReference type="GO" id="GO:0005783">
    <property type="term" value="C:endoplasmic reticulum"/>
    <property type="evidence" value="ECO:0007669"/>
    <property type="project" value="TreeGrafter"/>
</dbReference>
<keyword evidence="9" id="KW-1185">Reference proteome</keyword>
<comment type="subcellular location">
    <subcellularLocation>
        <location evidence="1">Membrane</location>
        <topology evidence="1">Multi-pass membrane protein</topology>
    </subcellularLocation>
</comment>
<feature type="transmembrane region" description="Helical" evidence="6">
    <location>
        <begin position="260"/>
        <end position="282"/>
    </location>
</feature>
<dbReference type="EMBL" id="WIUZ02000001">
    <property type="protein sequence ID" value="KAF9792113.1"/>
    <property type="molecule type" value="Genomic_DNA"/>
</dbReference>
<evidence type="ECO:0000256" key="6">
    <source>
        <dbReference type="SAM" id="Phobius"/>
    </source>
</evidence>
<feature type="transmembrane region" description="Helical" evidence="6">
    <location>
        <begin position="219"/>
        <end position="240"/>
    </location>
</feature>
<keyword evidence="2 5" id="KW-0812">Transmembrane</keyword>
<dbReference type="PROSITE" id="PS50922">
    <property type="entry name" value="TLC"/>
    <property type="match status" value="1"/>
</dbReference>
<comment type="caution">
    <text evidence="8">The sequence shown here is derived from an EMBL/GenBank/DDBJ whole genome shotgun (WGS) entry which is preliminary data.</text>
</comment>
<evidence type="ECO:0000256" key="3">
    <source>
        <dbReference type="ARBA" id="ARBA00022989"/>
    </source>
</evidence>
<evidence type="ECO:0000256" key="1">
    <source>
        <dbReference type="ARBA" id="ARBA00004141"/>
    </source>
</evidence>
<dbReference type="GO" id="GO:0016020">
    <property type="term" value="C:membrane"/>
    <property type="evidence" value="ECO:0007669"/>
    <property type="project" value="UniProtKB-SubCell"/>
</dbReference>
<evidence type="ECO:0000313" key="9">
    <source>
        <dbReference type="Proteomes" id="UP000736335"/>
    </source>
</evidence>
<protein>
    <submittedName>
        <fullName evidence="8">DUF887-domain-containing protein</fullName>
    </submittedName>
</protein>